<comment type="caution">
    <text evidence="1">The sequence shown here is derived from an EMBL/GenBank/DDBJ whole genome shotgun (WGS) entry which is preliminary data.</text>
</comment>
<evidence type="ECO:0000313" key="1">
    <source>
        <dbReference type="EMBL" id="GAV19222.1"/>
    </source>
</evidence>
<proteinExistence type="predicted"/>
<evidence type="ECO:0000313" key="2">
    <source>
        <dbReference type="Proteomes" id="UP000231632"/>
    </source>
</evidence>
<dbReference type="Proteomes" id="UP000231632">
    <property type="component" value="Unassembled WGS sequence"/>
</dbReference>
<dbReference type="STRING" id="1921010.MMIC_P0151"/>
<dbReference type="AlphaFoldDB" id="A0A1L8CJY3"/>
<dbReference type="EMBL" id="BDFD01000001">
    <property type="protein sequence ID" value="GAV19222.1"/>
    <property type="molecule type" value="Genomic_DNA"/>
</dbReference>
<keyword evidence="1" id="KW-0969">Cilium</keyword>
<protein>
    <submittedName>
        <fullName evidence="1">Flagellar hook-length control protein FliK</fullName>
    </submittedName>
</protein>
<reference evidence="1 2" key="1">
    <citation type="journal article" date="2017" name="Arch. Microbiol.">
        <title>Mariprofundus micogutta sp. nov., a novel iron-oxidizing zetaproteobacterium isolated from a deep-sea hydrothermal field at the Bayonnaise knoll of the Izu-Ogasawara arc, and a description of Mariprofundales ord. nov. and Zetaproteobacteria classis nov.</title>
        <authorList>
            <person name="Makita H."/>
            <person name="Tanaka E."/>
            <person name="Mitsunobu S."/>
            <person name="Miyazaki M."/>
            <person name="Nunoura T."/>
            <person name="Uematsu K."/>
            <person name="Takaki Y."/>
            <person name="Nishi S."/>
            <person name="Shimamura S."/>
            <person name="Takai K."/>
        </authorList>
    </citation>
    <scope>NUCLEOTIDE SEQUENCE [LARGE SCALE GENOMIC DNA]</scope>
    <source>
        <strain evidence="1 2">ET2</strain>
    </source>
</reference>
<sequence length="614" mass="65640">MRADAPLLNIPPTAKGNLHVLQVLAGQTSKLVIGDVMKGMVQKTEQPGSFRVVLNDEPFTIKGLPTPLAGKETSFIAQKLAGGKVELAWLGQAKTITATHQQLQTNITTDKSTTQAKAGSLLSGKVKTVQTTLLSALPDAVKSGKNISARIDSIQAGKMTMTLIQADSKAAEKIAAAKQDSTATRQQIITSPDTGLKTGQQTAASRQQIITSASMGLKAGQQVSINITGETSSGKAIVEITPQQHTQASAKTAKADLQQSTLGKLNLAVGDSALALVQKRLANGNIQINIKGVSLETPAPAQVKTGDALEIKLMKPPAEFQVVQLHKNVSQKALSLVRQNLANSQTPVAQNLTTIRSVLPNTDSSTFPDLKGLPQLETFLKSTESSRAYPINGDRLAQLIRDSGGNLESKLHSLINRGEQAQSLQQDLKAILLQVSGDQNTGKTQHAEVLRLITELSQQSAGRIELGQALNVLANIQGEASRIEFPMLVGQQLINVQLAVQENGQQTNHSSSDGSGDQSFSVLFALELSGLGAMRIDANISDKSVYARLYNDDSDACGFIQQHIGKLEERLQNLGYDKVHLSASANKIEPEKQLRFDELTSMRPTSFSLLDLLV</sequence>
<keyword evidence="2" id="KW-1185">Reference proteome</keyword>
<name>A0A1L8CJY3_9PROT</name>
<organism evidence="1 2">
    <name type="scientific">Mariprofundus micogutta</name>
    <dbReference type="NCBI Taxonomy" id="1921010"/>
    <lineage>
        <taxon>Bacteria</taxon>
        <taxon>Pseudomonadati</taxon>
        <taxon>Pseudomonadota</taxon>
        <taxon>Candidatius Mariprofundia</taxon>
        <taxon>Mariprofundales</taxon>
        <taxon>Mariprofundaceae</taxon>
        <taxon>Mariprofundus</taxon>
    </lineage>
</organism>
<accession>A0A1L8CJY3</accession>
<gene>
    <name evidence="1" type="ORF">MMIC_P0151</name>
</gene>
<keyword evidence="1" id="KW-0282">Flagellum</keyword>
<keyword evidence="1" id="KW-0966">Cell projection</keyword>